<keyword evidence="9" id="KW-0472">Membrane</keyword>
<organism evidence="12 13">
    <name type="scientific">Euphydryas editha</name>
    <name type="common">Edith's checkerspot</name>
    <dbReference type="NCBI Taxonomy" id="104508"/>
    <lineage>
        <taxon>Eukaryota</taxon>
        <taxon>Metazoa</taxon>
        <taxon>Ecdysozoa</taxon>
        <taxon>Arthropoda</taxon>
        <taxon>Hexapoda</taxon>
        <taxon>Insecta</taxon>
        <taxon>Pterygota</taxon>
        <taxon>Neoptera</taxon>
        <taxon>Endopterygota</taxon>
        <taxon>Lepidoptera</taxon>
        <taxon>Glossata</taxon>
        <taxon>Ditrysia</taxon>
        <taxon>Papilionoidea</taxon>
        <taxon>Nymphalidae</taxon>
        <taxon>Nymphalinae</taxon>
        <taxon>Euphydryas</taxon>
    </lineage>
</organism>
<evidence type="ECO:0000256" key="6">
    <source>
        <dbReference type="PIRSR" id="PIRSR000106-2"/>
    </source>
</evidence>
<evidence type="ECO:0000256" key="2">
    <source>
        <dbReference type="ARBA" id="ARBA00008785"/>
    </source>
</evidence>
<feature type="binding site" evidence="7">
    <location>
        <position position="250"/>
    </location>
    <ligand>
        <name>a divalent metal cation</name>
        <dbReference type="ChEBI" id="CHEBI:60240"/>
    </ligand>
</feature>
<protein>
    <recommendedName>
        <fullName evidence="8">Malic enzyme</fullName>
    </recommendedName>
</protein>
<keyword evidence="9" id="KW-1133">Transmembrane helix</keyword>
<dbReference type="FunFam" id="3.40.50.10380:FF:000004">
    <property type="entry name" value="Malic enzyme"/>
    <property type="match status" value="1"/>
</dbReference>
<dbReference type="GO" id="GO:0006108">
    <property type="term" value="P:malate metabolic process"/>
    <property type="evidence" value="ECO:0007669"/>
    <property type="project" value="TreeGrafter"/>
</dbReference>
<keyword evidence="3 7" id="KW-0479">Metal-binding</keyword>
<dbReference type="GO" id="GO:0051287">
    <property type="term" value="F:NAD binding"/>
    <property type="evidence" value="ECO:0007669"/>
    <property type="project" value="InterPro"/>
</dbReference>
<evidence type="ECO:0000313" key="12">
    <source>
        <dbReference type="EMBL" id="CAH2085399.1"/>
    </source>
</evidence>
<dbReference type="Gene3D" id="3.40.50.720">
    <property type="entry name" value="NAD(P)-binding Rossmann-like Domain"/>
    <property type="match status" value="1"/>
</dbReference>
<evidence type="ECO:0000259" key="11">
    <source>
        <dbReference type="SMART" id="SM01274"/>
    </source>
</evidence>
<dbReference type="PROSITE" id="PS00331">
    <property type="entry name" value="MALIC_ENZYMES"/>
    <property type="match status" value="1"/>
</dbReference>
<feature type="binding site" evidence="7">
    <location>
        <position position="251"/>
    </location>
    <ligand>
        <name>a divalent metal cation</name>
        <dbReference type="ChEBI" id="CHEBI:60240"/>
    </ligand>
</feature>
<dbReference type="Proteomes" id="UP001153954">
    <property type="component" value="Unassembled WGS sequence"/>
</dbReference>
<dbReference type="GO" id="GO:0004473">
    <property type="term" value="F:malate dehydrogenase (decarboxylating) (NADP+) activity"/>
    <property type="evidence" value="ECO:0007669"/>
    <property type="project" value="TreeGrafter"/>
</dbReference>
<dbReference type="CDD" id="cd05312">
    <property type="entry name" value="NAD_bind_1_malic_enz"/>
    <property type="match status" value="1"/>
</dbReference>
<feature type="domain" description="Malic enzyme N-terminal" evidence="11">
    <location>
        <begin position="84"/>
        <end position="265"/>
    </location>
</feature>
<name>A0AAU9TCQ8_EUPED</name>
<accession>A0AAU9TCQ8</accession>
<dbReference type="NCBIfam" id="NF010052">
    <property type="entry name" value="PRK13529.1"/>
    <property type="match status" value="1"/>
</dbReference>
<gene>
    <name evidence="12" type="ORF">EEDITHA_LOCUS1877</name>
</gene>
<evidence type="ECO:0000256" key="3">
    <source>
        <dbReference type="ARBA" id="ARBA00022723"/>
    </source>
</evidence>
<dbReference type="SMART" id="SM00919">
    <property type="entry name" value="Malic_M"/>
    <property type="match status" value="1"/>
</dbReference>
<evidence type="ECO:0000256" key="4">
    <source>
        <dbReference type="ARBA" id="ARBA00023002"/>
    </source>
</evidence>
<evidence type="ECO:0000259" key="10">
    <source>
        <dbReference type="SMART" id="SM00919"/>
    </source>
</evidence>
<dbReference type="FunFam" id="3.40.50.720:FF:000060">
    <property type="entry name" value="Malic enzyme"/>
    <property type="match status" value="1"/>
</dbReference>
<evidence type="ECO:0000313" key="13">
    <source>
        <dbReference type="Proteomes" id="UP001153954"/>
    </source>
</evidence>
<evidence type="ECO:0000256" key="9">
    <source>
        <dbReference type="SAM" id="Phobius"/>
    </source>
</evidence>
<evidence type="ECO:0000256" key="8">
    <source>
        <dbReference type="RuleBase" id="RU003426"/>
    </source>
</evidence>
<keyword evidence="13" id="KW-1185">Reference proteome</keyword>
<dbReference type="EMBL" id="CAKOGL010000004">
    <property type="protein sequence ID" value="CAH2085399.1"/>
    <property type="molecule type" value="Genomic_DNA"/>
</dbReference>
<proteinExistence type="inferred from homology"/>
<feature type="binding site" evidence="6">
    <location>
        <position position="458"/>
    </location>
    <ligand>
        <name>(S)-malate</name>
        <dbReference type="ChEBI" id="CHEBI:15589"/>
    </ligand>
</feature>
<evidence type="ECO:0000256" key="7">
    <source>
        <dbReference type="PIRSR" id="PIRSR000106-3"/>
    </source>
</evidence>
<dbReference type="GO" id="GO:0005739">
    <property type="term" value="C:mitochondrion"/>
    <property type="evidence" value="ECO:0007669"/>
    <property type="project" value="TreeGrafter"/>
</dbReference>
<feature type="binding site" evidence="6">
    <location>
        <position position="160"/>
    </location>
    <ligand>
        <name>(S)-malate</name>
        <dbReference type="ChEBI" id="CHEBI:15589"/>
    </ligand>
</feature>
<dbReference type="SUPFAM" id="SSF51735">
    <property type="entry name" value="NAD(P)-binding Rossmann-fold domains"/>
    <property type="match status" value="1"/>
</dbReference>
<dbReference type="Pfam" id="PF00390">
    <property type="entry name" value="malic"/>
    <property type="match status" value="1"/>
</dbReference>
<dbReference type="InterPro" id="IPR015884">
    <property type="entry name" value="Malic_enzyme_CS"/>
</dbReference>
<feature type="binding site" evidence="6">
    <location>
        <position position="414"/>
    </location>
    <ligand>
        <name>(S)-malate</name>
        <dbReference type="ChEBI" id="CHEBI:15589"/>
    </ligand>
</feature>
<keyword evidence="9" id="KW-0812">Transmembrane</keyword>
<evidence type="ECO:0000256" key="1">
    <source>
        <dbReference type="ARBA" id="ARBA00001936"/>
    </source>
</evidence>
<keyword evidence="4 8" id="KW-0560">Oxidoreductase</keyword>
<dbReference type="PIRSF" id="PIRSF000106">
    <property type="entry name" value="ME"/>
    <property type="match status" value="1"/>
</dbReference>
<comment type="cofactor">
    <cofactor evidence="7">
        <name>Mg(2+)</name>
        <dbReference type="ChEBI" id="CHEBI:18420"/>
    </cofactor>
    <cofactor evidence="7">
        <name>Mn(2+)</name>
        <dbReference type="ChEBI" id="CHEBI:29035"/>
    </cofactor>
    <text evidence="7">Divalent metal cations. Prefers magnesium or manganese.</text>
</comment>
<dbReference type="Gene3D" id="3.40.50.10380">
    <property type="entry name" value="Malic enzyme, N-terminal domain"/>
    <property type="match status" value="1"/>
</dbReference>
<dbReference type="SMART" id="SM01274">
    <property type="entry name" value="malic"/>
    <property type="match status" value="1"/>
</dbReference>
<dbReference type="PANTHER" id="PTHR23406">
    <property type="entry name" value="MALIC ENZYME-RELATED"/>
    <property type="match status" value="1"/>
</dbReference>
<dbReference type="SUPFAM" id="SSF53223">
    <property type="entry name" value="Aminoacid dehydrogenase-like, N-terminal domain"/>
    <property type="match status" value="1"/>
</dbReference>
<dbReference type="PANTHER" id="PTHR23406:SF90">
    <property type="entry name" value="MALIC ENZYME-RELATED"/>
    <property type="match status" value="1"/>
</dbReference>
<dbReference type="PRINTS" id="PR00072">
    <property type="entry name" value="MALOXRDTASE"/>
</dbReference>
<feature type="active site" description="Proton donor" evidence="5">
    <location>
        <position position="107"/>
    </location>
</feature>
<feature type="domain" description="Malic enzyme NAD-binding" evidence="10">
    <location>
        <begin position="275"/>
        <end position="527"/>
    </location>
</feature>
<feature type="transmembrane region" description="Helical" evidence="9">
    <location>
        <begin position="301"/>
        <end position="323"/>
    </location>
</feature>
<sequence>MCRNFTEVTGDMICPNMVRGIDHLRDPRLNKGLAFTLEERQTLGIQGLLAAEYKTQEEQLNICQISLDRYKDSLNKFIYLMELQDMNEKLFFSLLSKNVEKYLPIVYTPTVGLACQRFGLIYRKPRGLFVTIYDKGHILNILNNWPEHNVRAIVFTDGERILGLGDLGAYGMGIPVGKLALYTVLAGIKPHQCLPITLDVGTDNKDLLEDPLYIGLRQKRVRGKEYDDFIDEFMKAAIERFGPNTLLQFEDFALVNATRLLEKYRDEYCTFNDDIQGTASVAVAGLFAATRITKRKMNENIYMFLGAGSAATGIANLIVAAMVEEGVNMDDARKLIYMFDVDGLLTNSRQNGVPDHAKHFGKDIEPEKNFEKCVATIKPTCLIGCSTVGGAFNENILKQMARNAERPVIFALSNPTSKAECTAQAAYDHTEGRCVFASGSPFPPVKYKDKEYHTGQGNNSYIFPGIALGVIVSRSRRIPESMFLTAARTLANFVSEGDLALGRIYPPLSDVKNVSLNIAVEVAKQAYSKELATAFPKPCDFKSYIQNHTYNLQYDSYIPKFFKYPKSPNIKVKPVQDAYKGLVLFF</sequence>
<dbReference type="InterPro" id="IPR037062">
    <property type="entry name" value="Malic_N_dom_sf"/>
</dbReference>
<comment type="similarity">
    <text evidence="2 8">Belongs to the malic enzymes family.</text>
</comment>
<comment type="caution">
    <text evidence="12">The sequence shown here is derived from an EMBL/GenBank/DDBJ whole genome shotgun (WGS) entry which is preliminary data.</text>
</comment>
<dbReference type="InterPro" id="IPR001891">
    <property type="entry name" value="Malic_OxRdtase"/>
</dbReference>
<dbReference type="InterPro" id="IPR046346">
    <property type="entry name" value="Aminoacid_DH-like_N_sf"/>
</dbReference>
<evidence type="ECO:0000256" key="5">
    <source>
        <dbReference type="PIRSR" id="PIRSR000106-1"/>
    </source>
</evidence>
<feature type="binding site" evidence="7">
    <location>
        <position position="274"/>
    </location>
    <ligand>
        <name>a divalent metal cation</name>
        <dbReference type="ChEBI" id="CHEBI:60240"/>
    </ligand>
</feature>
<dbReference type="AlphaFoldDB" id="A0AAU9TCQ8"/>
<comment type="cofactor">
    <cofactor evidence="1">
        <name>Mn(2+)</name>
        <dbReference type="ChEBI" id="CHEBI:29035"/>
    </cofactor>
</comment>
<dbReference type="InterPro" id="IPR012301">
    <property type="entry name" value="Malic_N_dom"/>
</dbReference>
<dbReference type="Pfam" id="PF03949">
    <property type="entry name" value="Malic_M"/>
    <property type="match status" value="1"/>
</dbReference>
<reference evidence="12" key="1">
    <citation type="submission" date="2022-03" db="EMBL/GenBank/DDBJ databases">
        <authorList>
            <person name="Tunstrom K."/>
        </authorList>
    </citation>
    <scope>NUCLEOTIDE SEQUENCE</scope>
</reference>
<dbReference type="InterPro" id="IPR012302">
    <property type="entry name" value="Malic_NAD-bd"/>
</dbReference>
<feature type="active site" description="Proton acceptor" evidence="5">
    <location>
        <position position="178"/>
    </location>
</feature>
<dbReference type="InterPro" id="IPR036291">
    <property type="entry name" value="NAD(P)-bd_dom_sf"/>
</dbReference>
<dbReference type="GO" id="GO:0046872">
    <property type="term" value="F:metal ion binding"/>
    <property type="evidence" value="ECO:0007669"/>
    <property type="project" value="UniProtKB-KW"/>
</dbReference>